<dbReference type="Pfam" id="PF06078">
    <property type="entry name" value="DUF937"/>
    <property type="match status" value="1"/>
</dbReference>
<organism evidence="2 3">
    <name type="scientific">Streptomyces siamensis</name>
    <dbReference type="NCBI Taxonomy" id="1274986"/>
    <lineage>
        <taxon>Bacteria</taxon>
        <taxon>Bacillati</taxon>
        <taxon>Actinomycetota</taxon>
        <taxon>Actinomycetes</taxon>
        <taxon>Kitasatosporales</taxon>
        <taxon>Streptomycetaceae</taxon>
        <taxon>Streptomyces</taxon>
    </lineage>
</organism>
<proteinExistence type="predicted"/>
<evidence type="ECO:0000313" key="3">
    <source>
        <dbReference type="Proteomes" id="UP001501759"/>
    </source>
</evidence>
<dbReference type="Proteomes" id="UP001501759">
    <property type="component" value="Unassembled WGS sequence"/>
</dbReference>
<evidence type="ECO:0000313" key="2">
    <source>
        <dbReference type="EMBL" id="GAA5040344.1"/>
    </source>
</evidence>
<reference evidence="3" key="1">
    <citation type="journal article" date="2019" name="Int. J. Syst. Evol. Microbiol.">
        <title>The Global Catalogue of Microorganisms (GCM) 10K type strain sequencing project: providing services to taxonomists for standard genome sequencing and annotation.</title>
        <authorList>
            <consortium name="The Broad Institute Genomics Platform"/>
            <consortium name="The Broad Institute Genome Sequencing Center for Infectious Disease"/>
            <person name="Wu L."/>
            <person name="Ma J."/>
        </authorList>
    </citation>
    <scope>NUCLEOTIDE SEQUENCE [LARGE SCALE GENOMIC DNA]</scope>
    <source>
        <strain evidence="3">JCM 18409</strain>
    </source>
</reference>
<dbReference type="InterPro" id="IPR009282">
    <property type="entry name" value="DUF937"/>
</dbReference>
<evidence type="ECO:0000256" key="1">
    <source>
        <dbReference type="SAM" id="MobiDB-lite"/>
    </source>
</evidence>
<evidence type="ECO:0008006" key="4">
    <source>
        <dbReference type="Google" id="ProtNLM"/>
    </source>
</evidence>
<comment type="caution">
    <text evidence="2">The sequence shown here is derived from an EMBL/GenBank/DDBJ whole genome shotgun (WGS) entry which is preliminary data.</text>
</comment>
<accession>A0ABP9JQ34</accession>
<gene>
    <name evidence="2" type="ORF">GCM10023335_90760</name>
</gene>
<dbReference type="RefSeq" id="WP_345658922.1">
    <property type="nucleotide sequence ID" value="NZ_BAABKB010000075.1"/>
</dbReference>
<keyword evidence="3" id="KW-1185">Reference proteome</keyword>
<sequence>MSEPSLQDDVLQELGDDKVQEIAHLLGTDADGAQAAVGTTVDAVAGELRERADGDDAGEVREALAGLAEPEQEPLRGVAAFGGLGGLVGGGMMAGVLSKLSRPIATSVSKKTGIPVATVTRAIEVMIPALLTVLAKRASAKRAGTGSPASGAQPTGGDLGDLLGSILGGGKK</sequence>
<feature type="region of interest" description="Disordered" evidence="1">
    <location>
        <begin position="142"/>
        <end position="161"/>
    </location>
</feature>
<name>A0ABP9JQ34_9ACTN</name>
<dbReference type="EMBL" id="BAABKB010000075">
    <property type="protein sequence ID" value="GAA5040344.1"/>
    <property type="molecule type" value="Genomic_DNA"/>
</dbReference>
<protein>
    <recommendedName>
        <fullName evidence="4">DUF937 domain-containing protein</fullName>
    </recommendedName>
</protein>